<dbReference type="Gene3D" id="2.130.10.10">
    <property type="entry name" value="YVTN repeat-like/Quinoprotein amine dehydrogenase"/>
    <property type="match status" value="3"/>
</dbReference>
<dbReference type="Gene3D" id="3.40.50.1460">
    <property type="match status" value="1"/>
</dbReference>
<dbReference type="InterPro" id="IPR036322">
    <property type="entry name" value="WD40_repeat_dom_sf"/>
</dbReference>
<name>V5BS36_9GAMM</name>
<protein>
    <submittedName>
        <fullName evidence="4">WD40 repeat, subgroup</fullName>
    </submittedName>
</protein>
<dbReference type="GO" id="GO:0004197">
    <property type="term" value="F:cysteine-type endopeptidase activity"/>
    <property type="evidence" value="ECO:0007669"/>
    <property type="project" value="InterPro"/>
</dbReference>
<evidence type="ECO:0000259" key="3">
    <source>
        <dbReference type="Pfam" id="PF00656"/>
    </source>
</evidence>
<dbReference type="InterPro" id="IPR001680">
    <property type="entry name" value="WD40_rpt"/>
</dbReference>
<dbReference type="PANTHER" id="PTHR19848:SF8">
    <property type="entry name" value="F-BOX AND WD REPEAT DOMAIN CONTAINING 7"/>
    <property type="match status" value="1"/>
</dbReference>
<dbReference type="SUPFAM" id="SSF50969">
    <property type="entry name" value="YVTN repeat-like/Quinoprotein amine dehydrogenase"/>
    <property type="match status" value="1"/>
</dbReference>
<feature type="domain" description="Peptidase C14 caspase" evidence="3">
    <location>
        <begin position="772"/>
        <end position="992"/>
    </location>
</feature>
<dbReference type="EMBL" id="AYLO01000112">
    <property type="protein sequence ID" value="ESS70664.1"/>
    <property type="molecule type" value="Genomic_DNA"/>
</dbReference>
<sequence length="1023" mass="111479">MLRIVLITFLLVTGALIIWASSTDTLTSVLKNVEAFFSVSTKPSIITRSRPTPKNDKPSDTTVSEPILKIETGFHSAIVNKISLTRNGQLVSVSDDKTARLWTAIDEPSKVLRVPIGPQSEGALYAIATSPTKDIAAVGGSTGMSWDGTATIYFIDLNTGEIVGSIPGIPSTIHALNYSKDGKYLAVGTNTGVLSVIDKAAKSLATQNNDCSGSITAIEYMADNRFITACFDGSVRVYDQKFQLIAKHILANKQRPWRIAISPDQTQAAIGTLDANEIEVVSLKDLTLSNKFSSREKTHGAFSSVAWFGDTLFGAGTYGDPSGNKYIHSWNLKTGKQSDLAVAKDSITDLLPFNNNELAYATAEGLIGKVSLDNQGIVAQPRLIPDYRNAYEGKFALSKDGTVLEIGKAQGGKQPVKFSFLERALAENPEPDKGLFSPIIPTNAKNWRDSMQPTLNGKPIILGDNEYSRSIASSDDGTLVVIGADYSLGLFKNGESLWNIPQQSPTLAVNLTRDGRYVVAALGDGTVHWLNVNDASEAMALFITADNRWVAWTPDGYFDHSTEIAPHRQENVVRRGLRPVVQSHTMASSFVGYHINRGHTATPTFVSSDQIQRNFYRPDLVSQTLYSASILTDEINREDAKTVVSKYLPPMLKSLAWCDDKQCNDVNLAESNTINVKVPEIKLRYEFTDQGSGIGNIVLKRSGATVATRGLRVSNAIKGPYRDEQKIFLESGDNPITLSAFDVNKSLQSNEQINLVIHYDAVSESKPSLYVLSIGINKYQSTGINALVNAVNDAEGINSLLQNQHNRFKEVIPKLLADEQATRKNIEDNLKTISSKAQPNDVVVIYIAGHGTVINGHYYFIPYELKTTVNDDIQANALSDATLSELISNFHTLRVAVLIDSCYAGKLASSDMVMRRNQDATWTGALGQSTGRFVLAGSANDQEALDGKDGHGVFTAVLLDALNGKADLELLGNKDNRVNVMELSAYAKQHVSEEAKKIDPSHSQEATWFFMGSDIFELADVKS</sequence>
<keyword evidence="1" id="KW-0853">WD repeat</keyword>
<dbReference type="GO" id="GO:0006508">
    <property type="term" value="P:proteolysis"/>
    <property type="evidence" value="ECO:0007669"/>
    <property type="project" value="InterPro"/>
</dbReference>
<reference evidence="4 5" key="1">
    <citation type="journal article" date="2013" name="Genome Announc.">
        <title>Draft Genome Sequence of the Methanotrophic Gammaproteobacterium Methyloglobulus morosus DSM 22980 Strain KoM1.</title>
        <authorList>
            <person name="Poehlein A."/>
            <person name="Deutzmann J.S."/>
            <person name="Daniel R."/>
            <person name="Simeonova D.D."/>
        </authorList>
    </citation>
    <scope>NUCLEOTIDE SEQUENCE [LARGE SCALE GENOMIC DNA]</scope>
    <source>
        <strain evidence="4 5">KoM1</strain>
    </source>
</reference>
<dbReference type="InterPro" id="IPR011044">
    <property type="entry name" value="Quino_amine_DH_bsu"/>
</dbReference>
<dbReference type="SUPFAM" id="SSF52129">
    <property type="entry name" value="Caspase-like"/>
    <property type="match status" value="1"/>
</dbReference>
<dbReference type="OrthoDB" id="235631at2"/>
<dbReference type="InterPro" id="IPR015943">
    <property type="entry name" value="WD40/YVTN_repeat-like_dom_sf"/>
</dbReference>
<dbReference type="eggNOG" id="COG4249">
    <property type="taxonomic scope" value="Bacteria"/>
</dbReference>
<dbReference type="SUPFAM" id="SSF50978">
    <property type="entry name" value="WD40 repeat-like"/>
    <property type="match status" value="1"/>
</dbReference>
<dbReference type="Proteomes" id="UP000017842">
    <property type="component" value="Unassembled WGS sequence"/>
</dbReference>
<accession>V5BS36</accession>
<dbReference type="PANTHER" id="PTHR19848">
    <property type="entry name" value="WD40 REPEAT PROTEIN"/>
    <property type="match status" value="1"/>
</dbReference>
<dbReference type="SMART" id="SM00320">
    <property type="entry name" value="WD40"/>
    <property type="match status" value="4"/>
</dbReference>
<dbReference type="Pfam" id="PF00656">
    <property type="entry name" value="Peptidase_C14"/>
    <property type="match status" value="1"/>
</dbReference>
<organism evidence="4 5">
    <name type="scientific">Methyloglobulus morosus KoM1</name>
    <dbReference type="NCBI Taxonomy" id="1116472"/>
    <lineage>
        <taxon>Bacteria</taxon>
        <taxon>Pseudomonadati</taxon>
        <taxon>Pseudomonadota</taxon>
        <taxon>Gammaproteobacteria</taxon>
        <taxon>Methylococcales</taxon>
        <taxon>Methylococcaceae</taxon>
        <taxon>Methyloglobulus</taxon>
    </lineage>
</organism>
<keyword evidence="2" id="KW-0677">Repeat</keyword>
<proteinExistence type="predicted"/>
<evidence type="ECO:0000256" key="2">
    <source>
        <dbReference type="ARBA" id="ARBA00022737"/>
    </source>
</evidence>
<dbReference type="eggNOG" id="COG3391">
    <property type="taxonomic scope" value="Bacteria"/>
</dbReference>
<evidence type="ECO:0000313" key="4">
    <source>
        <dbReference type="EMBL" id="ESS70664.1"/>
    </source>
</evidence>
<evidence type="ECO:0000256" key="1">
    <source>
        <dbReference type="ARBA" id="ARBA00022574"/>
    </source>
</evidence>
<dbReference type="AlphaFoldDB" id="V5BS36"/>
<dbReference type="Pfam" id="PF00400">
    <property type="entry name" value="WD40"/>
    <property type="match status" value="2"/>
</dbReference>
<keyword evidence="5" id="KW-1185">Reference proteome</keyword>
<dbReference type="RefSeq" id="WP_023495821.1">
    <property type="nucleotide sequence ID" value="NZ_AYLO01000112.1"/>
</dbReference>
<dbReference type="InterPro" id="IPR029030">
    <property type="entry name" value="Caspase-like_dom_sf"/>
</dbReference>
<comment type="caution">
    <text evidence="4">The sequence shown here is derived from an EMBL/GenBank/DDBJ whole genome shotgun (WGS) entry which is preliminary data.</text>
</comment>
<dbReference type="InterPro" id="IPR011600">
    <property type="entry name" value="Pept_C14_caspase"/>
</dbReference>
<gene>
    <name evidence="4" type="ORF">MGMO_120c00510</name>
</gene>
<evidence type="ECO:0000313" key="5">
    <source>
        <dbReference type="Proteomes" id="UP000017842"/>
    </source>
</evidence>
<dbReference type="STRING" id="1116472.MGMO_120c00510"/>